<dbReference type="Proteomes" id="UP001597601">
    <property type="component" value="Unassembled WGS sequence"/>
</dbReference>
<evidence type="ECO:0000313" key="4">
    <source>
        <dbReference type="Proteomes" id="UP001597601"/>
    </source>
</evidence>
<keyword evidence="2" id="KW-0732">Signal</keyword>
<evidence type="ECO:0000256" key="1">
    <source>
        <dbReference type="SAM" id="MobiDB-lite"/>
    </source>
</evidence>
<evidence type="ECO:0000256" key="2">
    <source>
        <dbReference type="SAM" id="SignalP"/>
    </source>
</evidence>
<reference evidence="4" key="1">
    <citation type="journal article" date="2019" name="Int. J. Syst. Evol. Microbiol.">
        <title>The Global Catalogue of Microorganisms (GCM) 10K type strain sequencing project: providing services to taxonomists for standard genome sequencing and annotation.</title>
        <authorList>
            <consortium name="The Broad Institute Genomics Platform"/>
            <consortium name="The Broad Institute Genome Sequencing Center for Infectious Disease"/>
            <person name="Wu L."/>
            <person name="Ma J."/>
        </authorList>
    </citation>
    <scope>NUCLEOTIDE SEQUENCE [LARGE SCALE GENOMIC DNA]</scope>
    <source>
        <strain evidence="4">KCTC 52232</strain>
    </source>
</reference>
<dbReference type="EMBL" id="JBHUON010000005">
    <property type="protein sequence ID" value="MFD2864337.1"/>
    <property type="molecule type" value="Genomic_DNA"/>
</dbReference>
<proteinExistence type="predicted"/>
<comment type="caution">
    <text evidence="3">The sequence shown here is derived from an EMBL/GenBank/DDBJ whole genome shotgun (WGS) entry which is preliminary data.</text>
</comment>
<name>A0ABW5XMD9_9SPHI</name>
<feature type="signal peptide" evidence="2">
    <location>
        <begin position="1"/>
        <end position="22"/>
    </location>
</feature>
<feature type="chain" id="PRO_5045537332" evidence="2">
    <location>
        <begin position="23"/>
        <end position="82"/>
    </location>
</feature>
<organism evidence="3 4">
    <name type="scientific">Mucilaginibacter antarcticus</name>
    <dbReference type="NCBI Taxonomy" id="1855725"/>
    <lineage>
        <taxon>Bacteria</taxon>
        <taxon>Pseudomonadati</taxon>
        <taxon>Bacteroidota</taxon>
        <taxon>Sphingobacteriia</taxon>
        <taxon>Sphingobacteriales</taxon>
        <taxon>Sphingobacteriaceae</taxon>
        <taxon>Mucilaginibacter</taxon>
    </lineage>
</organism>
<evidence type="ECO:0000313" key="3">
    <source>
        <dbReference type="EMBL" id="MFD2864337.1"/>
    </source>
</evidence>
<keyword evidence="4" id="KW-1185">Reference proteome</keyword>
<dbReference type="RefSeq" id="WP_377124762.1">
    <property type="nucleotide sequence ID" value="NZ_JBHUHN010000001.1"/>
</dbReference>
<protein>
    <submittedName>
        <fullName evidence="3">Uncharacterized protein</fullName>
    </submittedName>
</protein>
<feature type="region of interest" description="Disordered" evidence="1">
    <location>
        <begin position="23"/>
        <end position="48"/>
    </location>
</feature>
<gene>
    <name evidence="3" type="ORF">ACFSYC_06510</name>
</gene>
<sequence length="82" mass="8843">MKLKSTAGLTLAFCVSMATAMAQTTPATQQRSTGRAQAIADPNAPESKYDYHETCKPFFYTKNGNDLRAADGQPARNTGRTV</sequence>
<accession>A0ABW5XMD9</accession>